<organism evidence="2 3">
    <name type="scientific">Chelatococcus asaccharovorans</name>
    <dbReference type="NCBI Taxonomy" id="28210"/>
    <lineage>
        <taxon>Bacteria</taxon>
        <taxon>Pseudomonadati</taxon>
        <taxon>Pseudomonadota</taxon>
        <taxon>Alphaproteobacteria</taxon>
        <taxon>Hyphomicrobiales</taxon>
        <taxon>Chelatococcaceae</taxon>
        <taxon>Chelatococcus</taxon>
    </lineage>
</organism>
<dbReference type="GO" id="GO:0080032">
    <property type="term" value="F:methyl jasmonate esterase activity"/>
    <property type="evidence" value="ECO:0007669"/>
    <property type="project" value="TreeGrafter"/>
</dbReference>
<dbReference type="InterPro" id="IPR000073">
    <property type="entry name" value="AB_hydrolase_1"/>
</dbReference>
<dbReference type="Gene3D" id="3.40.50.1820">
    <property type="entry name" value="alpha/beta hydrolase"/>
    <property type="match status" value="1"/>
</dbReference>
<dbReference type="SUPFAM" id="SSF53474">
    <property type="entry name" value="alpha/beta-Hydrolases"/>
    <property type="match status" value="1"/>
</dbReference>
<proteinExistence type="predicted"/>
<evidence type="ECO:0000313" key="3">
    <source>
        <dbReference type="Proteomes" id="UP000248021"/>
    </source>
</evidence>
<dbReference type="RefSeq" id="WP_170147010.1">
    <property type="nucleotide sequence ID" value="NZ_JAHBRY010000001.1"/>
</dbReference>
<dbReference type="Pfam" id="PF12697">
    <property type="entry name" value="Abhydrolase_6"/>
    <property type="match status" value="1"/>
</dbReference>
<dbReference type="InterPro" id="IPR045889">
    <property type="entry name" value="MES/HNL"/>
</dbReference>
<accession>A0A2V3UKC9</accession>
<comment type="caution">
    <text evidence="2">The sequence shown here is derived from an EMBL/GenBank/DDBJ whole genome shotgun (WGS) entry which is preliminary data.</text>
</comment>
<evidence type="ECO:0000259" key="1">
    <source>
        <dbReference type="Pfam" id="PF12697"/>
    </source>
</evidence>
<evidence type="ECO:0000313" key="2">
    <source>
        <dbReference type="EMBL" id="PXW64754.1"/>
    </source>
</evidence>
<feature type="domain" description="AB hydrolase-1" evidence="1">
    <location>
        <begin position="11"/>
        <end position="235"/>
    </location>
</feature>
<sequence length="241" mass="25894">MAREVSPEATFVLVHGAWHGGWCWSRVRPLLEASGARVTTPTLTGLGERRHLIRREINLKTHVADIVQHIENEQLTNVVLVGHSYGGFPVTLAATQLPGRVSQLVLLDAFFPHEGETILLHAGPEIANDYNAKAAATLDWNIPVLPASVFGLVGEDAAWVDSRLTPHPIATYTQAAAYGGGGLPANRSFVLCKQSSVGAVLATSLDHVRADPDFNLVEIEAGHDVMVDNPQLLADTLLALL</sequence>
<dbReference type="GO" id="GO:0009694">
    <property type="term" value="P:jasmonic acid metabolic process"/>
    <property type="evidence" value="ECO:0007669"/>
    <property type="project" value="TreeGrafter"/>
</dbReference>
<dbReference type="EMBL" id="QJJK01000001">
    <property type="protein sequence ID" value="PXW64754.1"/>
    <property type="molecule type" value="Genomic_DNA"/>
</dbReference>
<dbReference type="GO" id="GO:0080031">
    <property type="term" value="F:methyl salicylate esterase activity"/>
    <property type="evidence" value="ECO:0007669"/>
    <property type="project" value="TreeGrafter"/>
</dbReference>
<dbReference type="PANTHER" id="PTHR10992">
    <property type="entry name" value="METHYLESTERASE FAMILY MEMBER"/>
    <property type="match status" value="1"/>
</dbReference>
<protein>
    <submittedName>
        <fullName evidence="2">Pimeloyl-ACP methyl ester carboxylesterase</fullName>
    </submittedName>
</protein>
<dbReference type="AlphaFoldDB" id="A0A2V3UKC9"/>
<gene>
    <name evidence="2" type="ORF">C7450_101513</name>
</gene>
<keyword evidence="3" id="KW-1185">Reference proteome</keyword>
<name>A0A2V3UKC9_9HYPH</name>
<dbReference type="GO" id="GO:0009696">
    <property type="term" value="P:salicylic acid metabolic process"/>
    <property type="evidence" value="ECO:0007669"/>
    <property type="project" value="TreeGrafter"/>
</dbReference>
<dbReference type="GO" id="GO:0080030">
    <property type="term" value="F:methyl indole-3-acetate esterase activity"/>
    <property type="evidence" value="ECO:0007669"/>
    <property type="project" value="TreeGrafter"/>
</dbReference>
<dbReference type="InterPro" id="IPR029058">
    <property type="entry name" value="AB_hydrolase_fold"/>
</dbReference>
<dbReference type="PANTHER" id="PTHR10992:SF1081">
    <property type="entry name" value="METHYLESTERASE 2-RELATED"/>
    <property type="match status" value="1"/>
</dbReference>
<reference evidence="2 3" key="1">
    <citation type="submission" date="2018-05" db="EMBL/GenBank/DDBJ databases">
        <title>Genomic Encyclopedia of Type Strains, Phase IV (KMG-IV): sequencing the most valuable type-strain genomes for metagenomic binning, comparative biology and taxonomic classification.</title>
        <authorList>
            <person name="Goeker M."/>
        </authorList>
    </citation>
    <scope>NUCLEOTIDE SEQUENCE [LARGE SCALE GENOMIC DNA]</scope>
    <source>
        <strain evidence="2 3">DSM 6462</strain>
    </source>
</reference>
<dbReference type="Proteomes" id="UP000248021">
    <property type="component" value="Unassembled WGS sequence"/>
</dbReference>